<evidence type="ECO:0000256" key="3">
    <source>
        <dbReference type="ARBA" id="ARBA00022833"/>
    </source>
</evidence>
<dbReference type="EMBL" id="CP046996">
    <property type="protein sequence ID" value="QGZ99201.1"/>
    <property type="molecule type" value="Genomic_DNA"/>
</dbReference>
<feature type="domain" description="Zinc finger DksA/TraR C4-type" evidence="4">
    <location>
        <begin position="141"/>
        <end position="172"/>
    </location>
</feature>
<dbReference type="InterPro" id="IPR003814">
    <property type="entry name" value="FmdEsu_dom"/>
</dbReference>
<accession>A0A857DFA5</accession>
<dbReference type="Pfam" id="PF01258">
    <property type="entry name" value="zf-dskA_traR"/>
    <property type="match status" value="1"/>
</dbReference>
<protein>
    <submittedName>
        <fullName evidence="6">Formylmethanofuran dehydrogenase</fullName>
    </submittedName>
</protein>
<keyword evidence="3" id="KW-0862">Zinc</keyword>
<dbReference type="InterPro" id="IPR000962">
    <property type="entry name" value="Znf_DskA_TraR"/>
</dbReference>
<dbReference type="PANTHER" id="PTHR39418">
    <property type="entry name" value="DEHYDROGENASE-RELATED"/>
    <property type="match status" value="1"/>
</dbReference>
<dbReference type="AlphaFoldDB" id="A0A857DFA5"/>
<evidence type="ECO:0000259" key="4">
    <source>
        <dbReference type="Pfam" id="PF01258"/>
    </source>
</evidence>
<organism evidence="6 7">
    <name type="scientific">Dehalobacter restrictus</name>
    <dbReference type="NCBI Taxonomy" id="55583"/>
    <lineage>
        <taxon>Bacteria</taxon>
        <taxon>Bacillati</taxon>
        <taxon>Bacillota</taxon>
        <taxon>Clostridia</taxon>
        <taxon>Eubacteriales</taxon>
        <taxon>Desulfitobacteriaceae</taxon>
        <taxon>Dehalobacter</taxon>
    </lineage>
</organism>
<keyword evidence="2" id="KW-0863">Zinc-finger</keyword>
<dbReference type="PIRSF" id="PIRSF006578">
    <property type="entry name" value="FwdE"/>
    <property type="match status" value="1"/>
</dbReference>
<reference evidence="6 7" key="1">
    <citation type="submission" date="2019-12" db="EMBL/GenBank/DDBJ databases">
        <title>Sequence classification of anaerobic respiratory reductive dehalogenases: First we see many, then we see few.</title>
        <authorList>
            <person name="Molenda O."/>
            <person name="Puentes Jacome L.A."/>
            <person name="Cao X."/>
            <person name="Nesbo C.L."/>
            <person name="Tang S."/>
            <person name="Morson N."/>
            <person name="Patron J."/>
            <person name="Lomheim L."/>
            <person name="Wishart D.S."/>
            <person name="Edwards E.A."/>
        </authorList>
    </citation>
    <scope>NUCLEOTIDE SEQUENCE [LARGE SCALE GENOMIC DNA]</scope>
    <source>
        <strain evidence="6 7">12DCA</strain>
    </source>
</reference>
<dbReference type="Proteomes" id="UP000430508">
    <property type="component" value="Chromosome"/>
</dbReference>
<evidence type="ECO:0000313" key="7">
    <source>
        <dbReference type="Proteomes" id="UP000430508"/>
    </source>
</evidence>
<feature type="domain" description="Formylmethanofuran dehydrogenase subunit E" evidence="5">
    <location>
        <begin position="14"/>
        <end position="110"/>
    </location>
</feature>
<dbReference type="RefSeq" id="WP_158208031.1">
    <property type="nucleotide sequence ID" value="NZ_CP046996.1"/>
</dbReference>
<keyword evidence="1" id="KW-0479">Metal-binding</keyword>
<dbReference type="GO" id="GO:0008270">
    <property type="term" value="F:zinc ion binding"/>
    <property type="evidence" value="ECO:0007669"/>
    <property type="project" value="UniProtKB-KW"/>
</dbReference>
<evidence type="ECO:0000259" key="5">
    <source>
        <dbReference type="Pfam" id="PF02663"/>
    </source>
</evidence>
<dbReference type="Pfam" id="PF02663">
    <property type="entry name" value="FmdE"/>
    <property type="match status" value="1"/>
</dbReference>
<gene>
    <name evidence="6" type="ORF">GQ588_00210</name>
</gene>
<dbReference type="InterPro" id="IPR026328">
    <property type="entry name" value="FmdE"/>
</dbReference>
<name>A0A857DFA5_9FIRM</name>
<evidence type="ECO:0000256" key="1">
    <source>
        <dbReference type="ARBA" id="ARBA00022723"/>
    </source>
</evidence>
<sequence length="176" mass="19740">MCVKLTEWEKAVEFHGHQCPGLAIGYKAAVTAREKMGVCFSVDEEIVCVTENDACGVDAIQVMTGCSMGKGNLIYRGTGKMAFSFFNRKNGESLRLILKPFEGEMNREERQAYILNAPAEEIFQMMKPSYELPETARLFTSVVCEVCGESAPEHKIRLQDGKKVCLDCFKDYGRGW</sequence>
<dbReference type="PANTHER" id="PTHR39418:SF1">
    <property type="entry name" value="DEHYDROGENASE"/>
    <property type="match status" value="1"/>
</dbReference>
<dbReference type="InterPro" id="IPR053194">
    <property type="entry name" value="tRNA_methyltr_O"/>
</dbReference>
<dbReference type="SUPFAM" id="SSF143555">
    <property type="entry name" value="FwdE-like"/>
    <property type="match status" value="1"/>
</dbReference>
<dbReference type="Gene3D" id="3.30.1330.130">
    <property type="match status" value="1"/>
</dbReference>
<proteinExistence type="predicted"/>
<evidence type="ECO:0000313" key="6">
    <source>
        <dbReference type="EMBL" id="QGZ99201.1"/>
    </source>
</evidence>
<evidence type="ECO:0000256" key="2">
    <source>
        <dbReference type="ARBA" id="ARBA00022771"/>
    </source>
</evidence>